<sequence length="169" mass="18825">MSFLEDELWTLLEDSRSHISDSKSLKTKHPSFNSKEKHYRCPLLESGSTGDDEYPTFSPEVVASMKKIAMAIISTGIQRYHRELIPCNNKDSACHPELRHGTWPELDILGGSGKSSSGFRCGITTCPPLATYRVNRDGALKLEFTATSKYDLNPFNKASTTASGPYLEY</sequence>
<dbReference type="Proteomes" id="UP001227230">
    <property type="component" value="Chromosome 3"/>
</dbReference>
<name>A0ABY9BNL0_VITVI</name>
<keyword evidence="2" id="KW-1185">Reference proteome</keyword>
<evidence type="ECO:0000313" key="1">
    <source>
        <dbReference type="EMBL" id="WJZ84426.1"/>
    </source>
</evidence>
<dbReference type="EMBL" id="CP126650">
    <property type="protein sequence ID" value="WJZ84426.1"/>
    <property type="molecule type" value="Genomic_DNA"/>
</dbReference>
<proteinExistence type="predicted"/>
<protein>
    <submittedName>
        <fullName evidence="1">Uncharacterized protein</fullName>
    </submittedName>
</protein>
<organism evidence="1 2">
    <name type="scientific">Vitis vinifera</name>
    <name type="common">Grape</name>
    <dbReference type="NCBI Taxonomy" id="29760"/>
    <lineage>
        <taxon>Eukaryota</taxon>
        <taxon>Viridiplantae</taxon>
        <taxon>Streptophyta</taxon>
        <taxon>Embryophyta</taxon>
        <taxon>Tracheophyta</taxon>
        <taxon>Spermatophyta</taxon>
        <taxon>Magnoliopsida</taxon>
        <taxon>eudicotyledons</taxon>
        <taxon>Gunneridae</taxon>
        <taxon>Pentapetalae</taxon>
        <taxon>rosids</taxon>
        <taxon>Vitales</taxon>
        <taxon>Vitaceae</taxon>
        <taxon>Viteae</taxon>
        <taxon>Vitis</taxon>
    </lineage>
</organism>
<evidence type="ECO:0000313" key="2">
    <source>
        <dbReference type="Proteomes" id="UP001227230"/>
    </source>
</evidence>
<reference evidence="1 2" key="1">
    <citation type="journal article" date="2023" name="Hortic Res">
        <title>The complete reference genome for grapevine (Vitis vinifera L.) genetics and breeding.</title>
        <authorList>
            <person name="Shi X."/>
            <person name="Cao S."/>
            <person name="Wang X."/>
            <person name="Huang S."/>
            <person name="Wang Y."/>
            <person name="Liu Z."/>
            <person name="Liu W."/>
            <person name="Leng X."/>
            <person name="Peng Y."/>
            <person name="Wang N."/>
            <person name="Wang Y."/>
            <person name="Ma Z."/>
            <person name="Xu X."/>
            <person name="Zhang F."/>
            <person name="Xue H."/>
            <person name="Zhong H."/>
            <person name="Wang Y."/>
            <person name="Zhang K."/>
            <person name="Velt A."/>
            <person name="Avia K."/>
            <person name="Holtgrawe D."/>
            <person name="Grimplet J."/>
            <person name="Matus J.T."/>
            <person name="Ware D."/>
            <person name="Wu X."/>
            <person name="Wang H."/>
            <person name="Liu C."/>
            <person name="Fang Y."/>
            <person name="Rustenholz C."/>
            <person name="Cheng Z."/>
            <person name="Xiao H."/>
            <person name="Zhou Y."/>
        </authorList>
    </citation>
    <scope>NUCLEOTIDE SEQUENCE [LARGE SCALE GENOMIC DNA]</scope>
    <source>
        <strain evidence="2">cv. Pinot noir / PN40024</strain>
        <tissue evidence="1">Leaf</tissue>
    </source>
</reference>
<accession>A0ABY9BNL0</accession>
<gene>
    <name evidence="1" type="ORF">VitviT2T_004031</name>
</gene>